<name>A0A3B1IF62_ASTMX</name>
<dbReference type="InterPro" id="IPR052472">
    <property type="entry name" value="MORN3"/>
</dbReference>
<dbReference type="GO" id="GO:0001669">
    <property type="term" value="C:acrosomal vesicle"/>
    <property type="evidence" value="ECO:0007669"/>
    <property type="project" value="UniProtKB-SubCell"/>
</dbReference>
<evidence type="ECO:0000256" key="4">
    <source>
        <dbReference type="ARBA" id="ARBA00039854"/>
    </source>
</evidence>
<evidence type="ECO:0000256" key="1">
    <source>
        <dbReference type="ARBA" id="ARBA00004218"/>
    </source>
</evidence>
<reference evidence="8" key="1">
    <citation type="submission" date="2013-03" db="EMBL/GenBank/DDBJ databases">
        <authorList>
            <person name="Jeffery W."/>
            <person name="Warren W."/>
            <person name="Wilson R.K."/>
        </authorList>
    </citation>
    <scope>NUCLEOTIDE SEQUENCE</scope>
    <source>
        <strain evidence="8">female</strain>
    </source>
</reference>
<dbReference type="Gene3D" id="2.20.110.10">
    <property type="entry name" value="Histone H3 K4-specific methyltransferase SET7/9 N-terminal domain"/>
    <property type="match status" value="3"/>
</dbReference>
<dbReference type="Pfam" id="PF02493">
    <property type="entry name" value="MORN"/>
    <property type="match status" value="6"/>
</dbReference>
<feature type="compositionally biased region" description="Polar residues" evidence="6">
    <location>
        <begin position="224"/>
        <end position="235"/>
    </location>
</feature>
<accession>A0A3B1IF62</accession>
<sequence>MSLTRLWDKKAEKNGVLRTVFSVTGDQYTGEWLQNRKHGKGTQVWKRAGVVYDGEWRFGKRDGFGTLSKQSPPSNNYEVIYSGEWKNDKKEGFGMEVYSPSSLYEGQWVEHERSGSGRMFYPNGDVYEGEWLKDKPHGQGVLTLANGNRYEGSWKDGRKNGPGCFFYLDKGQLYEGFWVDDVAKCGTMCDFGREHAATPTVIPSLRCSCRMLKVCYWRELPTVPTSESNTSTTRAAQKHLSENTPAQLTVRTPHPMSDYHTL</sequence>
<reference evidence="7" key="3">
    <citation type="submission" date="2025-08" db="UniProtKB">
        <authorList>
            <consortium name="Ensembl"/>
        </authorList>
    </citation>
    <scope>IDENTIFICATION</scope>
</reference>
<dbReference type="GeneTree" id="ENSGT00940000159285"/>
<dbReference type="InterPro" id="IPR003409">
    <property type="entry name" value="MORN"/>
</dbReference>
<evidence type="ECO:0000256" key="5">
    <source>
        <dbReference type="ARBA" id="ARBA00045851"/>
    </source>
</evidence>
<proteinExistence type="predicted"/>
<keyword evidence="3" id="KW-0968">Cytoplasmic vesicle</keyword>
<dbReference type="Bgee" id="ENSAMXG00000035840">
    <property type="expression patterns" value="Expressed in testis and 7 other cell types or tissues"/>
</dbReference>
<dbReference type="SUPFAM" id="SSF82185">
    <property type="entry name" value="Histone H3 K4-specific methyltransferase SET7/9 N-terminal domain"/>
    <property type="match status" value="2"/>
</dbReference>
<dbReference type="AlphaFoldDB" id="A0A3B1IF62"/>
<protein>
    <recommendedName>
        <fullName evidence="4">MORN repeat-containing protein 3</fullName>
    </recommendedName>
</protein>
<comment type="subcellular location">
    <subcellularLocation>
        <location evidence="1">Cytoplasmic vesicle</location>
        <location evidence="1">Secretory vesicle</location>
        <location evidence="1">Acrosome</location>
    </subcellularLocation>
</comment>
<evidence type="ECO:0000313" key="8">
    <source>
        <dbReference type="Proteomes" id="UP000018467"/>
    </source>
</evidence>
<dbReference type="PANTHER" id="PTHR46511">
    <property type="entry name" value="MORN REPEAT-CONTAINING PROTEIN 3"/>
    <property type="match status" value="1"/>
</dbReference>
<dbReference type="SMART" id="SM00698">
    <property type="entry name" value="MORN"/>
    <property type="match status" value="6"/>
</dbReference>
<keyword evidence="2" id="KW-0677">Repeat</keyword>
<dbReference type="PANTHER" id="PTHR46511:SF1">
    <property type="entry name" value="MORN REPEAT-CONTAINING PROTEIN 3"/>
    <property type="match status" value="1"/>
</dbReference>
<keyword evidence="8" id="KW-1185">Reference proteome</keyword>
<reference evidence="7" key="4">
    <citation type="submission" date="2025-09" db="UniProtKB">
        <authorList>
            <consortium name="Ensembl"/>
        </authorList>
    </citation>
    <scope>IDENTIFICATION</scope>
</reference>
<evidence type="ECO:0000256" key="3">
    <source>
        <dbReference type="ARBA" id="ARBA00023329"/>
    </source>
</evidence>
<reference evidence="8" key="2">
    <citation type="journal article" date="2014" name="Nat. Commun.">
        <title>The cavefish genome reveals candidate genes for eye loss.</title>
        <authorList>
            <person name="McGaugh S.E."/>
            <person name="Gross J.B."/>
            <person name="Aken B."/>
            <person name="Blin M."/>
            <person name="Borowsky R."/>
            <person name="Chalopin D."/>
            <person name="Hinaux H."/>
            <person name="Jeffery W.R."/>
            <person name="Keene A."/>
            <person name="Ma L."/>
            <person name="Minx P."/>
            <person name="Murphy D."/>
            <person name="O'Quin K.E."/>
            <person name="Retaux S."/>
            <person name="Rohner N."/>
            <person name="Searle S.M."/>
            <person name="Stahl B.A."/>
            <person name="Tabin C."/>
            <person name="Volff J.N."/>
            <person name="Yoshizawa M."/>
            <person name="Warren W.C."/>
        </authorList>
    </citation>
    <scope>NUCLEOTIDE SEQUENCE [LARGE SCALE GENOMIC DNA]</scope>
    <source>
        <strain evidence="8">female</strain>
    </source>
</reference>
<dbReference type="STRING" id="7994.ENSAMXP00000028316"/>
<comment type="function">
    <text evidence="5">Assembles a suppression complex (suppresome) by tethering SIRT1 and MDM2 to regulate composite modifications of p53/TP53. Confers both deacetylation-mediated functional inactivation, by SIRT1, and ubiquitination-dependent degradation, by MDM2, of p53/TP53, promoting a proliferative and cell survival behaviors. May play a role in the regulation of spermatogenesis.</text>
</comment>
<dbReference type="Ensembl" id="ENSAMXT00000032898.1">
    <property type="protein sequence ID" value="ENSAMXP00000028316.1"/>
    <property type="gene ID" value="ENSAMXG00000035840.1"/>
</dbReference>
<evidence type="ECO:0000313" key="7">
    <source>
        <dbReference type="Ensembl" id="ENSAMXP00000028316.1"/>
    </source>
</evidence>
<dbReference type="Proteomes" id="UP000018467">
    <property type="component" value="Unassembled WGS sequence"/>
</dbReference>
<dbReference type="InParanoid" id="A0A3B1IF62"/>
<evidence type="ECO:0000256" key="6">
    <source>
        <dbReference type="SAM" id="MobiDB-lite"/>
    </source>
</evidence>
<evidence type="ECO:0000256" key="2">
    <source>
        <dbReference type="ARBA" id="ARBA00022737"/>
    </source>
</evidence>
<feature type="region of interest" description="Disordered" evidence="6">
    <location>
        <begin position="224"/>
        <end position="262"/>
    </location>
</feature>
<organism evidence="7 8">
    <name type="scientific">Astyanax mexicanus</name>
    <name type="common">Blind cave fish</name>
    <name type="synonym">Astyanax fasciatus mexicanus</name>
    <dbReference type="NCBI Taxonomy" id="7994"/>
    <lineage>
        <taxon>Eukaryota</taxon>
        <taxon>Metazoa</taxon>
        <taxon>Chordata</taxon>
        <taxon>Craniata</taxon>
        <taxon>Vertebrata</taxon>
        <taxon>Euteleostomi</taxon>
        <taxon>Actinopterygii</taxon>
        <taxon>Neopterygii</taxon>
        <taxon>Teleostei</taxon>
        <taxon>Ostariophysi</taxon>
        <taxon>Characiformes</taxon>
        <taxon>Characoidei</taxon>
        <taxon>Acestrorhamphidae</taxon>
        <taxon>Acestrorhamphinae</taxon>
        <taxon>Astyanax</taxon>
    </lineage>
</organism>